<dbReference type="AlphaFoldDB" id="A0AAD5DAW1"/>
<organism evidence="1 2">
    <name type="scientific">Ambrosia artemisiifolia</name>
    <name type="common">Common ragweed</name>
    <dbReference type="NCBI Taxonomy" id="4212"/>
    <lineage>
        <taxon>Eukaryota</taxon>
        <taxon>Viridiplantae</taxon>
        <taxon>Streptophyta</taxon>
        <taxon>Embryophyta</taxon>
        <taxon>Tracheophyta</taxon>
        <taxon>Spermatophyta</taxon>
        <taxon>Magnoliopsida</taxon>
        <taxon>eudicotyledons</taxon>
        <taxon>Gunneridae</taxon>
        <taxon>Pentapetalae</taxon>
        <taxon>asterids</taxon>
        <taxon>campanulids</taxon>
        <taxon>Asterales</taxon>
        <taxon>Asteraceae</taxon>
        <taxon>Asteroideae</taxon>
        <taxon>Heliantheae alliance</taxon>
        <taxon>Heliantheae</taxon>
        <taxon>Ambrosia</taxon>
    </lineage>
</organism>
<sequence>MDPSLANHNPKPSSAFINFKGFDSGFRIRVSNFIPSKTNYRVVTLSEFYGTCKYSDTGHGEKFIKIERVVGAKPKEIFARENKKEAEVLWALSESPPLAEPVPKPVKVEVHASGPPPDLLVGQKGNKCALRKWNSKKNRQLARNLHTIYDSELISLGTRPYPDVSIINHR</sequence>
<protein>
    <submittedName>
        <fullName evidence="1">Uncharacterized protein</fullName>
    </submittedName>
</protein>
<evidence type="ECO:0000313" key="2">
    <source>
        <dbReference type="Proteomes" id="UP001206925"/>
    </source>
</evidence>
<comment type="caution">
    <text evidence="1">The sequence shown here is derived from an EMBL/GenBank/DDBJ whole genome shotgun (WGS) entry which is preliminary data.</text>
</comment>
<dbReference type="EMBL" id="JAMZMK010001218">
    <property type="protein sequence ID" value="KAI7755376.1"/>
    <property type="molecule type" value="Genomic_DNA"/>
</dbReference>
<keyword evidence="2" id="KW-1185">Reference proteome</keyword>
<accession>A0AAD5DAW1</accession>
<gene>
    <name evidence="1" type="ORF">M8C21_003680</name>
</gene>
<evidence type="ECO:0000313" key="1">
    <source>
        <dbReference type="EMBL" id="KAI7755376.1"/>
    </source>
</evidence>
<name>A0AAD5DAW1_AMBAR</name>
<reference evidence="1" key="1">
    <citation type="submission" date="2022-06" db="EMBL/GenBank/DDBJ databases">
        <title>Uncovering the hologenomic basis of an extraordinary plant invasion.</title>
        <authorList>
            <person name="Bieker V.C."/>
            <person name="Martin M.D."/>
            <person name="Gilbert T."/>
            <person name="Hodgins K."/>
            <person name="Battlay P."/>
            <person name="Petersen B."/>
            <person name="Wilson J."/>
        </authorList>
    </citation>
    <scope>NUCLEOTIDE SEQUENCE</scope>
    <source>
        <strain evidence="1">AA19_3_7</strain>
        <tissue evidence="1">Leaf</tissue>
    </source>
</reference>
<dbReference type="Proteomes" id="UP001206925">
    <property type="component" value="Unassembled WGS sequence"/>
</dbReference>
<proteinExistence type="predicted"/>